<organism evidence="1 2">
    <name type="scientific">Daedalea quercina L-15889</name>
    <dbReference type="NCBI Taxonomy" id="1314783"/>
    <lineage>
        <taxon>Eukaryota</taxon>
        <taxon>Fungi</taxon>
        <taxon>Dikarya</taxon>
        <taxon>Basidiomycota</taxon>
        <taxon>Agaricomycotina</taxon>
        <taxon>Agaricomycetes</taxon>
        <taxon>Polyporales</taxon>
        <taxon>Fomitopsis</taxon>
    </lineage>
</organism>
<dbReference type="Gene3D" id="3.50.50.60">
    <property type="entry name" value="FAD/NAD(P)-binding domain"/>
    <property type="match status" value="1"/>
</dbReference>
<dbReference type="InterPro" id="IPR036188">
    <property type="entry name" value="FAD/NAD-bd_sf"/>
</dbReference>
<evidence type="ECO:0000313" key="1">
    <source>
        <dbReference type="EMBL" id="KZT66318.1"/>
    </source>
</evidence>
<dbReference type="AlphaFoldDB" id="A0A165MZI9"/>
<gene>
    <name evidence="1" type="ORF">DAEQUDRAFT_740089</name>
</gene>
<dbReference type="STRING" id="1314783.A0A165MZI9"/>
<protein>
    <submittedName>
        <fullName evidence="1">Uncharacterized protein</fullName>
    </submittedName>
</protein>
<sequence>MSAPRAGGLVLNSSNRCTYTYLIVAFGHQLFAQESRESRYPQLPAVKRIFAQPCEGCRGEFGSSTSLTGRGATSQIGLRTCNTVENRRLCKTSCHYSSTCRMAPERDGGVLYDHSMVHAGVLGLGLADSTGSAFPHTILSTRLAAATMVLAEKRADMAKEVLKFAEGPRREQ</sequence>
<dbReference type="Proteomes" id="UP000076727">
    <property type="component" value="Unassembled WGS sequence"/>
</dbReference>
<keyword evidence="2" id="KW-1185">Reference proteome</keyword>
<reference evidence="1 2" key="1">
    <citation type="journal article" date="2016" name="Mol. Biol. Evol.">
        <title>Comparative Genomics of Early-Diverging Mushroom-Forming Fungi Provides Insights into the Origins of Lignocellulose Decay Capabilities.</title>
        <authorList>
            <person name="Nagy L.G."/>
            <person name="Riley R."/>
            <person name="Tritt A."/>
            <person name="Adam C."/>
            <person name="Daum C."/>
            <person name="Floudas D."/>
            <person name="Sun H."/>
            <person name="Yadav J.S."/>
            <person name="Pangilinan J."/>
            <person name="Larsson K.H."/>
            <person name="Matsuura K."/>
            <person name="Barry K."/>
            <person name="Labutti K."/>
            <person name="Kuo R."/>
            <person name="Ohm R.A."/>
            <person name="Bhattacharya S.S."/>
            <person name="Shirouzu T."/>
            <person name="Yoshinaga Y."/>
            <person name="Martin F.M."/>
            <person name="Grigoriev I.V."/>
            <person name="Hibbett D.S."/>
        </authorList>
    </citation>
    <scope>NUCLEOTIDE SEQUENCE [LARGE SCALE GENOMIC DNA]</scope>
    <source>
        <strain evidence="1 2">L-15889</strain>
    </source>
</reference>
<accession>A0A165MZI9</accession>
<name>A0A165MZI9_9APHY</name>
<evidence type="ECO:0000313" key="2">
    <source>
        <dbReference type="Proteomes" id="UP000076727"/>
    </source>
</evidence>
<proteinExistence type="predicted"/>
<dbReference type="EMBL" id="KV429091">
    <property type="protein sequence ID" value="KZT66318.1"/>
    <property type="molecule type" value="Genomic_DNA"/>
</dbReference>